<dbReference type="PANTHER" id="PTHR32309">
    <property type="entry name" value="TYROSINE-PROTEIN KINASE"/>
    <property type="match status" value="1"/>
</dbReference>
<reference evidence="3 4" key="1">
    <citation type="submission" date="2016-10" db="EMBL/GenBank/DDBJ databases">
        <authorList>
            <person name="de Groot N.N."/>
        </authorList>
    </citation>
    <scope>NUCLEOTIDE SEQUENCE [LARGE SCALE GENOMIC DNA]</scope>
    <source>
        <strain evidence="3 4">HLD2</strain>
    </source>
</reference>
<dbReference type="EMBL" id="FMWD01000003">
    <property type="protein sequence ID" value="SCZ55952.1"/>
    <property type="molecule type" value="Genomic_DNA"/>
</dbReference>
<feature type="transmembrane region" description="Helical" evidence="2">
    <location>
        <begin position="20"/>
        <end position="40"/>
    </location>
</feature>
<evidence type="ECO:0000256" key="1">
    <source>
        <dbReference type="SAM" id="Coils"/>
    </source>
</evidence>
<keyword evidence="2" id="KW-0812">Transmembrane</keyword>
<gene>
    <name evidence="3" type="ORF">SAMN03097708_01234</name>
</gene>
<sequence length="516" mass="57748">MNEIFQQIVVYAREALRYRWQALAVAWLVAVGGWLFVGAMPNQYSAQAKVYIDTDSILKPLLQGISVDTQDAGDRLGAMTRVLLSRPNLEAVATKVGITETADTPEEHERTLINLARSIEIEASNSAGNPRAAPDIYTINSNHDDPETAKKIVLALLETFMGKTREDSLHDSKVAEEFLSQQISAYEEKLLASEKRVEEFKEKYADVLPEQGGSYFQRLQQARGALSEAELDLRQAMRRRDELQSQLDKAREMRVILGPDGQPFRSPLEERILTLESHLDELSLRYTEFHPDYRETKATLQELRRQRDNVGDQDAGTNPMVQQLQLTLGETNADIASLQVKRDEYADRVAALRKQTKTLPQVEAKLQRLTRDYNVHKERYNTLLERMAAARISEDVDKTGEKVKFKIIDPPREPVFPAAPNRPVLNSLVLIASLGMGVGLAAVLSQVRPAVYTRSMLEELGGMEVIGSVALISSPEHKKRKVRERWLMGLVVLALVLVFGGITVAQLGMIVPPASG</sequence>
<evidence type="ECO:0000256" key="2">
    <source>
        <dbReference type="SAM" id="Phobius"/>
    </source>
</evidence>
<protein>
    <submittedName>
        <fullName evidence="3">Polysaccharide chain length determinant protein, PEP-CTERM locus subfamily</fullName>
    </submittedName>
</protein>
<evidence type="ECO:0000313" key="4">
    <source>
        <dbReference type="Proteomes" id="UP000199648"/>
    </source>
</evidence>
<name>A0A1G5Q2R0_9GAMM</name>
<feature type="transmembrane region" description="Helical" evidence="2">
    <location>
        <begin position="424"/>
        <end position="444"/>
    </location>
</feature>
<dbReference type="SUPFAM" id="SSF57997">
    <property type="entry name" value="Tropomyosin"/>
    <property type="match status" value="1"/>
</dbReference>
<dbReference type="GO" id="GO:0005886">
    <property type="term" value="C:plasma membrane"/>
    <property type="evidence" value="ECO:0007669"/>
    <property type="project" value="TreeGrafter"/>
</dbReference>
<proteinExistence type="predicted"/>
<dbReference type="OrthoDB" id="9795292at2"/>
<dbReference type="GO" id="GO:0004713">
    <property type="term" value="F:protein tyrosine kinase activity"/>
    <property type="evidence" value="ECO:0007669"/>
    <property type="project" value="TreeGrafter"/>
</dbReference>
<dbReference type="InterPro" id="IPR014345">
    <property type="entry name" value="XrtA_polysacc_chain"/>
</dbReference>
<dbReference type="PANTHER" id="PTHR32309:SF13">
    <property type="entry name" value="FERRIC ENTEROBACTIN TRANSPORT PROTEIN FEPE"/>
    <property type="match status" value="1"/>
</dbReference>
<keyword evidence="4" id="KW-1185">Reference proteome</keyword>
<evidence type="ECO:0000313" key="3">
    <source>
        <dbReference type="EMBL" id="SCZ55952.1"/>
    </source>
</evidence>
<dbReference type="STRING" id="415747.SAMN03097708_01234"/>
<feature type="coiled-coil region" evidence="1">
    <location>
        <begin position="183"/>
        <end position="253"/>
    </location>
</feature>
<keyword evidence="2" id="KW-0472">Membrane</keyword>
<keyword evidence="1" id="KW-0175">Coiled coil</keyword>
<organism evidence="3 4">
    <name type="scientific">Thiohalomonas denitrificans</name>
    <dbReference type="NCBI Taxonomy" id="415747"/>
    <lineage>
        <taxon>Bacteria</taxon>
        <taxon>Pseudomonadati</taxon>
        <taxon>Pseudomonadota</taxon>
        <taxon>Gammaproteobacteria</taxon>
        <taxon>Thiohalomonadales</taxon>
        <taxon>Thiohalomonadaceae</taxon>
        <taxon>Thiohalomonas</taxon>
    </lineage>
</organism>
<dbReference type="NCBIfam" id="TIGR03007">
    <property type="entry name" value="pepcterm_ChnLen"/>
    <property type="match status" value="1"/>
</dbReference>
<dbReference type="RefSeq" id="WP_092994029.1">
    <property type="nucleotide sequence ID" value="NZ_FMWD01000003.1"/>
</dbReference>
<keyword evidence="2" id="KW-1133">Transmembrane helix</keyword>
<dbReference type="AlphaFoldDB" id="A0A1G5Q2R0"/>
<accession>A0A1G5Q2R0</accession>
<dbReference type="InterPro" id="IPR050445">
    <property type="entry name" value="Bact_polysacc_biosynth/exp"/>
</dbReference>
<dbReference type="Proteomes" id="UP000199648">
    <property type="component" value="Unassembled WGS sequence"/>
</dbReference>
<feature type="coiled-coil region" evidence="1">
    <location>
        <begin position="293"/>
        <end position="386"/>
    </location>
</feature>
<feature type="transmembrane region" description="Helical" evidence="2">
    <location>
        <begin position="486"/>
        <end position="511"/>
    </location>
</feature>